<keyword evidence="3" id="KW-1185">Reference proteome</keyword>
<evidence type="ECO:0000313" key="2">
    <source>
        <dbReference type="EMBL" id="KAF1960205.1"/>
    </source>
</evidence>
<feature type="transmembrane region" description="Helical" evidence="1">
    <location>
        <begin position="23"/>
        <end position="41"/>
    </location>
</feature>
<reference evidence="2" key="1">
    <citation type="journal article" date="2020" name="Stud. Mycol.">
        <title>101 Dothideomycetes genomes: a test case for predicting lifestyles and emergence of pathogens.</title>
        <authorList>
            <person name="Haridas S."/>
            <person name="Albert R."/>
            <person name="Binder M."/>
            <person name="Bloem J."/>
            <person name="Labutti K."/>
            <person name="Salamov A."/>
            <person name="Andreopoulos B."/>
            <person name="Baker S."/>
            <person name="Barry K."/>
            <person name="Bills G."/>
            <person name="Bluhm B."/>
            <person name="Cannon C."/>
            <person name="Castanera R."/>
            <person name="Culley D."/>
            <person name="Daum C."/>
            <person name="Ezra D."/>
            <person name="Gonzalez J."/>
            <person name="Henrissat B."/>
            <person name="Kuo A."/>
            <person name="Liang C."/>
            <person name="Lipzen A."/>
            <person name="Lutzoni F."/>
            <person name="Magnuson J."/>
            <person name="Mondo S."/>
            <person name="Nolan M."/>
            <person name="Ohm R."/>
            <person name="Pangilinan J."/>
            <person name="Park H.-J."/>
            <person name="Ramirez L."/>
            <person name="Alfaro M."/>
            <person name="Sun H."/>
            <person name="Tritt A."/>
            <person name="Yoshinaga Y."/>
            <person name="Zwiers L.-H."/>
            <person name="Turgeon B."/>
            <person name="Goodwin S."/>
            <person name="Spatafora J."/>
            <person name="Crous P."/>
            <person name="Grigoriev I."/>
        </authorList>
    </citation>
    <scope>NUCLEOTIDE SEQUENCE</scope>
    <source>
        <strain evidence="2">CBS 675.92</strain>
    </source>
</reference>
<sequence>MVTGPSPPPLCRGMLSFCTTLNLFPPPLLLLIFSLCVSPFLPRYPSRLPTQGAREGLLLIGCFFSIQAVHSRPTHSLLGGLAVNASSVPVATWAPYDQLSPKSISGTVCSHVA</sequence>
<accession>A0A6A5U5S8</accession>
<dbReference type="Proteomes" id="UP000800035">
    <property type="component" value="Unassembled WGS sequence"/>
</dbReference>
<keyword evidence="1" id="KW-0472">Membrane</keyword>
<keyword evidence="1" id="KW-0812">Transmembrane</keyword>
<name>A0A6A5U5S8_9PLEO</name>
<protein>
    <submittedName>
        <fullName evidence="2">Uncharacterized protein</fullName>
    </submittedName>
</protein>
<keyword evidence="1" id="KW-1133">Transmembrane helix</keyword>
<dbReference type="AlphaFoldDB" id="A0A6A5U5S8"/>
<gene>
    <name evidence="2" type="ORF">CC80DRAFT_288413</name>
</gene>
<evidence type="ECO:0000313" key="3">
    <source>
        <dbReference type="Proteomes" id="UP000800035"/>
    </source>
</evidence>
<evidence type="ECO:0000256" key="1">
    <source>
        <dbReference type="SAM" id="Phobius"/>
    </source>
</evidence>
<proteinExistence type="predicted"/>
<organism evidence="2 3">
    <name type="scientific">Byssothecium circinans</name>
    <dbReference type="NCBI Taxonomy" id="147558"/>
    <lineage>
        <taxon>Eukaryota</taxon>
        <taxon>Fungi</taxon>
        <taxon>Dikarya</taxon>
        <taxon>Ascomycota</taxon>
        <taxon>Pezizomycotina</taxon>
        <taxon>Dothideomycetes</taxon>
        <taxon>Pleosporomycetidae</taxon>
        <taxon>Pleosporales</taxon>
        <taxon>Massarineae</taxon>
        <taxon>Massarinaceae</taxon>
        <taxon>Byssothecium</taxon>
    </lineage>
</organism>
<dbReference type="EMBL" id="ML976983">
    <property type="protein sequence ID" value="KAF1960205.1"/>
    <property type="molecule type" value="Genomic_DNA"/>
</dbReference>